<gene>
    <name evidence="11" type="ORF">CJ030_MR1G022986</name>
</gene>
<dbReference type="OrthoDB" id="941679at2759"/>
<dbReference type="FunFam" id="3.20.20.80:FF:000010">
    <property type="entry name" value="glucan endo-1,3-beta-glucosidase, basic"/>
    <property type="match status" value="1"/>
</dbReference>
<evidence type="ECO:0000256" key="9">
    <source>
        <dbReference type="RuleBase" id="RU004336"/>
    </source>
</evidence>
<comment type="caution">
    <text evidence="11">The sequence shown here is derived from an EMBL/GenBank/DDBJ whole genome shotgun (WGS) entry which is preliminary data.</text>
</comment>
<dbReference type="PANTHER" id="PTHR32227">
    <property type="entry name" value="GLUCAN ENDO-1,3-BETA-GLUCOSIDASE BG1-RELATED-RELATED"/>
    <property type="match status" value="1"/>
</dbReference>
<evidence type="ECO:0000256" key="5">
    <source>
        <dbReference type="ARBA" id="ARBA00023295"/>
    </source>
</evidence>
<evidence type="ECO:0000256" key="3">
    <source>
        <dbReference type="ARBA" id="ARBA00012780"/>
    </source>
</evidence>
<sequence length="342" mass="36354">MASIFANTKEPFLASMLLLMGLLISSAGKTAAQSVGVCYGQVANDLPPATEVVDLYNLNGIGRMRIYNPNPATLEALRGSNIELVVGVANEDIQTLASDAAAASSWVQQNVRDYLPDVKFRYIAVGNEITPSDAIAPYVLPAMQNIQAAVASDQIKVSTAISLSLLGSSYPPSAGSFSVTASSYINPIIAFLAETGAPLLANVYPYFSYLGDTENINLNYALFTAPGVVVQDGNLEYQNLFDATVDALYSALEKAGGLNVDVIVSESGWPSAGGTAATVENANTYYSNLISHAKDGTPKRPGPMEVYLFAMFDENQKGPAVSERHFGIFSPTKQSKYQLSFA</sequence>
<evidence type="ECO:0000313" key="11">
    <source>
        <dbReference type="EMBL" id="KAB1227999.1"/>
    </source>
</evidence>
<dbReference type="Proteomes" id="UP000516437">
    <property type="component" value="Chromosome 1"/>
</dbReference>
<evidence type="ECO:0000256" key="2">
    <source>
        <dbReference type="ARBA" id="ARBA00008773"/>
    </source>
</evidence>
<accession>A0A6A1WRT8</accession>
<proteinExistence type="inferred from homology"/>
<reference evidence="11 12" key="1">
    <citation type="journal article" date="2019" name="Plant Biotechnol. J.">
        <title>The red bayberry genome and genetic basis of sex determination.</title>
        <authorList>
            <person name="Jia H.M."/>
            <person name="Jia H.J."/>
            <person name="Cai Q.L."/>
            <person name="Wang Y."/>
            <person name="Zhao H.B."/>
            <person name="Yang W.F."/>
            <person name="Wang G.Y."/>
            <person name="Li Y.H."/>
            <person name="Zhan D.L."/>
            <person name="Shen Y.T."/>
            <person name="Niu Q.F."/>
            <person name="Chang L."/>
            <person name="Qiu J."/>
            <person name="Zhao L."/>
            <person name="Xie H.B."/>
            <person name="Fu W.Y."/>
            <person name="Jin J."/>
            <person name="Li X.W."/>
            <person name="Jiao Y."/>
            <person name="Zhou C.C."/>
            <person name="Tu T."/>
            <person name="Chai C.Y."/>
            <person name="Gao J.L."/>
            <person name="Fan L.J."/>
            <person name="van de Weg E."/>
            <person name="Wang J.Y."/>
            <person name="Gao Z.S."/>
        </authorList>
    </citation>
    <scope>NUCLEOTIDE SEQUENCE [LARGE SCALE GENOMIC DNA]</scope>
    <source>
        <tissue evidence="11">Leaves</tissue>
    </source>
</reference>
<evidence type="ECO:0000256" key="4">
    <source>
        <dbReference type="ARBA" id="ARBA00022801"/>
    </source>
</evidence>
<comment type="catalytic activity">
    <reaction evidence="1">
        <text>Hydrolysis of (1-&gt;3)-beta-D-glucosidic linkages in (1-&gt;3)-beta-D-glucans.</text>
        <dbReference type="EC" id="3.2.1.39"/>
    </reaction>
</comment>
<comment type="similarity">
    <text evidence="2 8">Belongs to the glycosyl hydrolase 17 family.</text>
</comment>
<keyword evidence="12" id="KW-1185">Reference proteome</keyword>
<organism evidence="11 12">
    <name type="scientific">Morella rubra</name>
    <name type="common">Chinese bayberry</name>
    <dbReference type="NCBI Taxonomy" id="262757"/>
    <lineage>
        <taxon>Eukaryota</taxon>
        <taxon>Viridiplantae</taxon>
        <taxon>Streptophyta</taxon>
        <taxon>Embryophyta</taxon>
        <taxon>Tracheophyta</taxon>
        <taxon>Spermatophyta</taxon>
        <taxon>Magnoliopsida</taxon>
        <taxon>eudicotyledons</taxon>
        <taxon>Gunneridae</taxon>
        <taxon>Pentapetalae</taxon>
        <taxon>rosids</taxon>
        <taxon>fabids</taxon>
        <taxon>Fagales</taxon>
        <taxon>Myricaceae</taxon>
        <taxon>Morella</taxon>
    </lineage>
</organism>
<evidence type="ECO:0000256" key="6">
    <source>
        <dbReference type="ARBA" id="ARBA00033335"/>
    </source>
</evidence>
<dbReference type="Gene3D" id="3.20.20.80">
    <property type="entry name" value="Glycosidases"/>
    <property type="match status" value="1"/>
</dbReference>
<evidence type="ECO:0000256" key="7">
    <source>
        <dbReference type="ARBA" id="ARBA00033417"/>
    </source>
</evidence>
<protein>
    <recommendedName>
        <fullName evidence="3">glucan endo-1,3-beta-D-glucosidase</fullName>
        <ecNumber evidence="3">3.2.1.39</ecNumber>
    </recommendedName>
    <alternativeName>
        <fullName evidence="6">(1-&gt;3)-beta-glucan endohydrolase</fullName>
    </alternativeName>
    <alternativeName>
        <fullName evidence="7">Beta-1,3-endoglucanase</fullName>
    </alternativeName>
</protein>
<evidence type="ECO:0000313" key="12">
    <source>
        <dbReference type="Proteomes" id="UP000516437"/>
    </source>
</evidence>
<keyword evidence="10" id="KW-0732">Signal</keyword>
<dbReference type="SUPFAM" id="SSF51445">
    <property type="entry name" value="(Trans)glycosidases"/>
    <property type="match status" value="1"/>
</dbReference>
<dbReference type="AlphaFoldDB" id="A0A6A1WRT8"/>
<keyword evidence="5 9" id="KW-0326">Glycosidase</keyword>
<feature type="signal peptide" evidence="10">
    <location>
        <begin position="1"/>
        <end position="32"/>
    </location>
</feature>
<dbReference type="GO" id="GO:0005975">
    <property type="term" value="P:carbohydrate metabolic process"/>
    <property type="evidence" value="ECO:0007669"/>
    <property type="project" value="InterPro"/>
</dbReference>
<dbReference type="EC" id="3.2.1.39" evidence="3"/>
<dbReference type="GO" id="GO:0042973">
    <property type="term" value="F:glucan endo-1,3-beta-D-glucosidase activity"/>
    <property type="evidence" value="ECO:0007669"/>
    <property type="project" value="UniProtKB-EC"/>
</dbReference>
<evidence type="ECO:0000256" key="10">
    <source>
        <dbReference type="SAM" id="SignalP"/>
    </source>
</evidence>
<dbReference type="InterPro" id="IPR000490">
    <property type="entry name" value="Glyco_hydro_17"/>
</dbReference>
<keyword evidence="4 9" id="KW-0378">Hydrolase</keyword>
<evidence type="ECO:0000256" key="8">
    <source>
        <dbReference type="RuleBase" id="RU004335"/>
    </source>
</evidence>
<name>A0A6A1WRT8_9ROSI</name>
<dbReference type="Pfam" id="PF00332">
    <property type="entry name" value="Glyco_hydro_17"/>
    <property type="match status" value="1"/>
</dbReference>
<dbReference type="EMBL" id="RXIC02000019">
    <property type="protein sequence ID" value="KAB1227999.1"/>
    <property type="molecule type" value="Genomic_DNA"/>
</dbReference>
<dbReference type="InterPro" id="IPR044965">
    <property type="entry name" value="Glyco_hydro_17_plant"/>
</dbReference>
<dbReference type="PROSITE" id="PS00587">
    <property type="entry name" value="GLYCOSYL_HYDROL_F17"/>
    <property type="match status" value="1"/>
</dbReference>
<feature type="chain" id="PRO_5025654444" description="glucan endo-1,3-beta-D-glucosidase" evidence="10">
    <location>
        <begin position="33"/>
        <end position="342"/>
    </location>
</feature>
<dbReference type="InterPro" id="IPR017853">
    <property type="entry name" value="GH"/>
</dbReference>
<evidence type="ECO:0000256" key="1">
    <source>
        <dbReference type="ARBA" id="ARBA00000382"/>
    </source>
</evidence>